<organism evidence="1 2">
    <name type="scientific">Fluviicola chungangensis</name>
    <dbReference type="NCBI Taxonomy" id="2597671"/>
    <lineage>
        <taxon>Bacteria</taxon>
        <taxon>Pseudomonadati</taxon>
        <taxon>Bacteroidota</taxon>
        <taxon>Flavobacteriia</taxon>
        <taxon>Flavobacteriales</taxon>
        <taxon>Crocinitomicaceae</taxon>
        <taxon>Fluviicola</taxon>
    </lineage>
</organism>
<accession>A0A556MYK4</accession>
<evidence type="ECO:0000313" key="2">
    <source>
        <dbReference type="Proteomes" id="UP000316008"/>
    </source>
</evidence>
<sequence>MNNFLTCVFVLLFLNAHSKDHLVVLEWRFKGIEVGYDHLNRCKVSVDGLDLPVSASFRQSDWGTYSLTLSKSIHRIRLVNEAYYEGRWMEHTFENEFSINAICEFDVHAKQVMKVRIEFDLNGAEVSIIRFGKDGKELDINQPDSRFRGKHYPMKIDWQFIHVEEGYDHPSRMMVFVDNVVYGISDQSVESKGGIFALKIPKGMHRIRIVNQSFVNGTWQDHTIVNNYSVEAVYEKLVTVKKGVKVSLLIDLNNEETVTNWE</sequence>
<keyword evidence="2" id="KW-1185">Reference proteome</keyword>
<name>A0A556MYK4_9FLAO</name>
<reference evidence="1 2" key="1">
    <citation type="submission" date="2019-07" db="EMBL/GenBank/DDBJ databases">
        <authorList>
            <person name="Huq M.A."/>
        </authorList>
    </citation>
    <scope>NUCLEOTIDE SEQUENCE [LARGE SCALE GENOMIC DNA]</scope>
    <source>
        <strain evidence="1 2">MAH-3</strain>
    </source>
</reference>
<gene>
    <name evidence="1" type="ORF">FO442_10395</name>
</gene>
<dbReference type="AlphaFoldDB" id="A0A556MYK4"/>
<dbReference type="EMBL" id="VLPL01000004">
    <property type="protein sequence ID" value="TSJ44996.1"/>
    <property type="molecule type" value="Genomic_DNA"/>
</dbReference>
<evidence type="ECO:0000313" key="1">
    <source>
        <dbReference type="EMBL" id="TSJ44996.1"/>
    </source>
</evidence>
<dbReference type="Proteomes" id="UP000316008">
    <property type="component" value="Unassembled WGS sequence"/>
</dbReference>
<proteinExistence type="predicted"/>
<protein>
    <submittedName>
        <fullName evidence="1">Uncharacterized protein</fullName>
    </submittedName>
</protein>
<comment type="caution">
    <text evidence="1">The sequence shown here is derived from an EMBL/GenBank/DDBJ whole genome shotgun (WGS) entry which is preliminary data.</text>
</comment>